<proteinExistence type="predicted"/>
<evidence type="ECO:0000313" key="3">
    <source>
        <dbReference type="Proteomes" id="UP001405405"/>
    </source>
</evidence>
<sequence length="164" mass="17826">MNMIRVILACALALIASYSRATSKLYNAEAAVILKNGSPCFYIPYEISNNPAVYSDGKGLQLSLFSASQTNPGYVWKTWFKQRPAKLPNTPESCIPYGTMSKDWKGMQPKALAMASSYQLEIGGELGSYGAFFCIQKDKSGASYIAKSDHKGTCSTSPLPTPSR</sequence>
<dbReference type="Proteomes" id="UP001405405">
    <property type="component" value="Unassembled WGS sequence"/>
</dbReference>
<keyword evidence="1" id="KW-0732">Signal</keyword>
<dbReference type="EMBL" id="JAYFSJ010000002">
    <property type="protein sequence ID" value="MEN7429632.1"/>
    <property type="molecule type" value="Genomic_DNA"/>
</dbReference>
<feature type="chain" id="PRO_5047103723" evidence="1">
    <location>
        <begin position="22"/>
        <end position="164"/>
    </location>
</feature>
<comment type="caution">
    <text evidence="2">The sequence shown here is derived from an EMBL/GenBank/DDBJ whole genome shotgun (WGS) entry which is preliminary data.</text>
</comment>
<reference evidence="2 3" key="1">
    <citation type="submission" date="2023-12" db="EMBL/GenBank/DDBJ databases">
        <title>Chromobacterium sp. strain TRC.1.1.SA producing antimicrobial pigment.</title>
        <authorList>
            <person name="Verma N."/>
            <person name="Choksket S."/>
            <person name="Pinnaka A.K."/>
            <person name="Korpole S."/>
        </authorList>
    </citation>
    <scope>NUCLEOTIDE SEQUENCE [LARGE SCALE GENOMIC DNA]</scope>
    <source>
        <strain evidence="2 3">TRC1.1.SA</strain>
    </source>
</reference>
<dbReference type="RefSeq" id="WP_346787585.1">
    <property type="nucleotide sequence ID" value="NZ_JAYFSJ010000002.1"/>
</dbReference>
<protein>
    <submittedName>
        <fullName evidence="2">Uncharacterized protein</fullName>
    </submittedName>
</protein>
<evidence type="ECO:0000256" key="1">
    <source>
        <dbReference type="SAM" id="SignalP"/>
    </source>
</evidence>
<organism evidence="2 3">
    <name type="scientific">Chromobacterium indicum</name>
    <dbReference type="NCBI Taxonomy" id="3110228"/>
    <lineage>
        <taxon>Bacteria</taxon>
        <taxon>Pseudomonadati</taxon>
        <taxon>Pseudomonadota</taxon>
        <taxon>Betaproteobacteria</taxon>
        <taxon>Neisseriales</taxon>
        <taxon>Chromobacteriaceae</taxon>
        <taxon>Chromobacterium</taxon>
    </lineage>
</organism>
<gene>
    <name evidence="2" type="ORF">VA599_02675</name>
</gene>
<keyword evidence="3" id="KW-1185">Reference proteome</keyword>
<accession>A0ABV0CEV3</accession>
<feature type="signal peptide" evidence="1">
    <location>
        <begin position="1"/>
        <end position="21"/>
    </location>
</feature>
<name>A0ABV0CEV3_9NEIS</name>
<evidence type="ECO:0000313" key="2">
    <source>
        <dbReference type="EMBL" id="MEN7429632.1"/>
    </source>
</evidence>